<keyword evidence="1" id="KW-1133">Transmembrane helix</keyword>
<protein>
    <submittedName>
        <fullName evidence="2">Uncharacterized protein</fullName>
    </submittedName>
</protein>
<evidence type="ECO:0000313" key="3">
    <source>
        <dbReference type="Proteomes" id="UP000683507"/>
    </source>
</evidence>
<gene>
    <name evidence="2" type="ORF">CRYO30217_00293</name>
</gene>
<dbReference type="KEGG" id="ptan:CRYO30217_00293"/>
<accession>A0A916NPN9</accession>
<evidence type="ECO:0000256" key="1">
    <source>
        <dbReference type="SAM" id="Phobius"/>
    </source>
</evidence>
<reference evidence="2" key="1">
    <citation type="submission" date="2021-04" db="EMBL/GenBank/DDBJ databases">
        <authorList>
            <person name="Rodrigo-Torres L."/>
            <person name="Arahal R. D."/>
            <person name="Lucena T."/>
        </authorList>
    </citation>
    <scope>NUCLEOTIDE SEQUENCE</scope>
    <source>
        <strain evidence="2">AS29M-1</strain>
    </source>
</reference>
<keyword evidence="1" id="KW-0812">Transmembrane</keyword>
<dbReference type="EMBL" id="OU015584">
    <property type="protein sequence ID" value="CAG5077109.1"/>
    <property type="molecule type" value="Genomic_DNA"/>
</dbReference>
<dbReference type="Proteomes" id="UP000683507">
    <property type="component" value="Chromosome"/>
</dbReference>
<feature type="transmembrane region" description="Helical" evidence="1">
    <location>
        <begin position="59"/>
        <end position="80"/>
    </location>
</feature>
<sequence length="104" mass="11137">MLEIGLVIGAAVGFFKLAQNNGLTAWVWALLAVVGYLGGAFVVGLLIGLFAPEMLNDRLSLTLLGLVSGGIGILIVYLLLKLQIKRKENEVEDGDILDDDLNQL</sequence>
<keyword evidence="3" id="KW-1185">Reference proteome</keyword>
<proteinExistence type="predicted"/>
<dbReference type="AlphaFoldDB" id="A0A916NPN9"/>
<organism evidence="2 3">
    <name type="scientific">Parvicella tangerina</name>
    <dbReference type="NCBI Taxonomy" id="2829795"/>
    <lineage>
        <taxon>Bacteria</taxon>
        <taxon>Pseudomonadati</taxon>
        <taxon>Bacteroidota</taxon>
        <taxon>Flavobacteriia</taxon>
        <taxon>Flavobacteriales</taxon>
        <taxon>Parvicellaceae</taxon>
        <taxon>Parvicella</taxon>
    </lineage>
</organism>
<evidence type="ECO:0000313" key="2">
    <source>
        <dbReference type="EMBL" id="CAG5077109.1"/>
    </source>
</evidence>
<name>A0A916NPN9_9FLAO</name>
<dbReference type="RefSeq" id="WP_258540536.1">
    <property type="nucleotide sequence ID" value="NZ_OU015584.1"/>
</dbReference>
<feature type="transmembrane region" description="Helical" evidence="1">
    <location>
        <begin position="25"/>
        <end position="47"/>
    </location>
</feature>
<keyword evidence="1" id="KW-0472">Membrane</keyword>